<keyword evidence="1" id="KW-0472">Membrane</keyword>
<sequence>MRPKCRATSIAIMGEPPKIFAETLIRRQPFRSDIQGLRAFAVGFVVLYHGGLPFLPGGYVGVDIFFVISGFLITNHLISSLSADGRISFASFYAKRARRILPASFVVLIVSLVLGLLLLPALQREALLKGALATALYVPNLLFAANGTDYLADTTPSLFQHYWSLGVEEQFYLIWPALLVVGFLSAKRSKRSLFWIILVLVIVSFAACVFLTTSSQPWAFFSLPTRAWELGVGGLVAFLIGSNAVKRLQPVAAVGGWIGLGGIIAVGLFFTETTPFPSYTAAFPVLATALVIACGSLENKLGPSRLLGLRPLVFVGTISYSLYLVHWPLLIIPEQMNGQGKELPLWASLGLNFLAVPIAYCLYRWIETPGMKLKPLISHTPRTTLLAVAATSVLIAGISATGLLTFAKAPIDSGTVAAPVGITINPTFTTFVPSNMSPSLVASSSDNPSIYASGCHAESARTQPIGCEFGSSDAPMFVALFGDSHAAQWFPALLQLADEGLIHLRVDTKSSCPSVDVRKEVRGTNYVACDVWRTTVIAELNEERPDLVIMSNFARSDGLSSIDTSEWSDGLARTIDSLDGAKRVAVVQDTPLFVSTPALCLSAHTKDALACASPRSSAIDEAIASAEEQVTIDAGGEYVDLNDYICSSEICGPIIGNTLVYRDYNHLTATFVRSLAPEFQDALIR</sequence>
<feature type="transmembrane region" description="Helical" evidence="1">
    <location>
        <begin position="276"/>
        <end position="297"/>
    </location>
</feature>
<dbReference type="InterPro" id="IPR043968">
    <property type="entry name" value="SGNH"/>
</dbReference>
<dbReference type="InterPro" id="IPR002656">
    <property type="entry name" value="Acyl_transf_3_dom"/>
</dbReference>
<feature type="transmembrane region" description="Helical" evidence="1">
    <location>
        <begin position="36"/>
        <end position="52"/>
    </location>
</feature>
<evidence type="ECO:0000313" key="4">
    <source>
        <dbReference type="EMBL" id="PJJ55568.1"/>
    </source>
</evidence>
<dbReference type="PANTHER" id="PTHR23028">
    <property type="entry name" value="ACETYLTRANSFERASE"/>
    <property type="match status" value="1"/>
</dbReference>
<gene>
    <name evidence="4" type="ORF">CLV54_2915</name>
</gene>
<feature type="transmembrane region" description="Helical" evidence="1">
    <location>
        <begin position="170"/>
        <end position="186"/>
    </location>
</feature>
<name>A0A2M9BC94_9MICO</name>
<evidence type="ECO:0000259" key="2">
    <source>
        <dbReference type="Pfam" id="PF01757"/>
    </source>
</evidence>
<keyword evidence="5" id="KW-1185">Reference proteome</keyword>
<dbReference type="GO" id="GO:0009103">
    <property type="term" value="P:lipopolysaccharide biosynthetic process"/>
    <property type="evidence" value="ECO:0007669"/>
    <property type="project" value="TreeGrafter"/>
</dbReference>
<feature type="transmembrane region" description="Helical" evidence="1">
    <location>
        <begin position="384"/>
        <end position="407"/>
    </location>
</feature>
<dbReference type="PANTHER" id="PTHR23028:SF53">
    <property type="entry name" value="ACYL_TRANSF_3 DOMAIN-CONTAINING PROTEIN"/>
    <property type="match status" value="1"/>
</dbReference>
<organism evidence="4 5">
    <name type="scientific">Compostimonas suwonensis</name>
    <dbReference type="NCBI Taxonomy" id="1048394"/>
    <lineage>
        <taxon>Bacteria</taxon>
        <taxon>Bacillati</taxon>
        <taxon>Actinomycetota</taxon>
        <taxon>Actinomycetes</taxon>
        <taxon>Micrococcales</taxon>
        <taxon>Microbacteriaceae</taxon>
        <taxon>Compostimonas</taxon>
    </lineage>
</organism>
<feature type="domain" description="SGNH" evidence="3">
    <location>
        <begin position="455"/>
        <end position="680"/>
    </location>
</feature>
<feature type="transmembrane region" description="Helical" evidence="1">
    <location>
        <begin position="58"/>
        <end position="79"/>
    </location>
</feature>
<dbReference type="EMBL" id="PGFB01000005">
    <property type="protein sequence ID" value="PJJ55568.1"/>
    <property type="molecule type" value="Genomic_DNA"/>
</dbReference>
<proteinExistence type="predicted"/>
<protein>
    <submittedName>
        <fullName evidence="4">Peptidoglycan/LPS O-acetylase OafA/YrhL</fullName>
    </submittedName>
</protein>
<feature type="transmembrane region" description="Helical" evidence="1">
    <location>
        <begin position="100"/>
        <end position="122"/>
    </location>
</feature>
<feature type="transmembrane region" description="Helical" evidence="1">
    <location>
        <begin position="218"/>
        <end position="239"/>
    </location>
</feature>
<feature type="transmembrane region" description="Helical" evidence="1">
    <location>
        <begin position="193"/>
        <end position="212"/>
    </location>
</feature>
<feature type="domain" description="Acyltransferase 3" evidence="2">
    <location>
        <begin position="33"/>
        <end position="364"/>
    </location>
</feature>
<dbReference type="Pfam" id="PF01757">
    <property type="entry name" value="Acyl_transf_3"/>
    <property type="match status" value="1"/>
</dbReference>
<feature type="transmembrane region" description="Helical" evidence="1">
    <location>
        <begin position="343"/>
        <end position="363"/>
    </location>
</feature>
<keyword evidence="1" id="KW-1133">Transmembrane helix</keyword>
<dbReference type="Proteomes" id="UP000230161">
    <property type="component" value="Unassembled WGS sequence"/>
</dbReference>
<comment type="caution">
    <text evidence="4">The sequence shown here is derived from an EMBL/GenBank/DDBJ whole genome shotgun (WGS) entry which is preliminary data.</text>
</comment>
<dbReference type="GO" id="GO:0016020">
    <property type="term" value="C:membrane"/>
    <property type="evidence" value="ECO:0007669"/>
    <property type="project" value="TreeGrafter"/>
</dbReference>
<feature type="transmembrane region" description="Helical" evidence="1">
    <location>
        <begin position="251"/>
        <end position="270"/>
    </location>
</feature>
<reference evidence="4 5" key="1">
    <citation type="submission" date="2017-11" db="EMBL/GenBank/DDBJ databases">
        <title>Genomic Encyclopedia of Archaeal and Bacterial Type Strains, Phase II (KMG-II): From Individual Species to Whole Genera.</title>
        <authorList>
            <person name="Goeker M."/>
        </authorList>
    </citation>
    <scope>NUCLEOTIDE SEQUENCE [LARGE SCALE GENOMIC DNA]</scope>
    <source>
        <strain evidence="4 5">DSM 25625</strain>
    </source>
</reference>
<accession>A0A2M9BC94</accession>
<dbReference type="GO" id="GO:0016747">
    <property type="term" value="F:acyltransferase activity, transferring groups other than amino-acyl groups"/>
    <property type="evidence" value="ECO:0007669"/>
    <property type="project" value="InterPro"/>
</dbReference>
<dbReference type="AlphaFoldDB" id="A0A2M9BC94"/>
<keyword evidence="1" id="KW-0812">Transmembrane</keyword>
<dbReference type="InterPro" id="IPR050879">
    <property type="entry name" value="Acyltransferase_3"/>
</dbReference>
<feature type="transmembrane region" description="Helical" evidence="1">
    <location>
        <begin position="309"/>
        <end position="331"/>
    </location>
</feature>
<evidence type="ECO:0000256" key="1">
    <source>
        <dbReference type="SAM" id="Phobius"/>
    </source>
</evidence>
<dbReference type="Pfam" id="PF19040">
    <property type="entry name" value="SGNH"/>
    <property type="match status" value="1"/>
</dbReference>
<evidence type="ECO:0000313" key="5">
    <source>
        <dbReference type="Proteomes" id="UP000230161"/>
    </source>
</evidence>
<evidence type="ECO:0000259" key="3">
    <source>
        <dbReference type="Pfam" id="PF19040"/>
    </source>
</evidence>